<sequence>MGFMITAGHPPINQVKVIEKALKEGLIEKRKFVSLKD</sequence>
<dbReference type="EMBL" id="AP009389">
    <property type="protein sequence ID" value="BAF58936.1"/>
    <property type="molecule type" value="Genomic_DNA"/>
</dbReference>
<name>A5D495_PELTS</name>
<proteinExistence type="predicted"/>
<protein>
    <submittedName>
        <fullName evidence="1">Uncharacterized protein</fullName>
    </submittedName>
</protein>
<dbReference type="KEGG" id="pth:PTH_0755"/>
<reference evidence="2" key="1">
    <citation type="journal article" date="2008" name="Genome Res.">
        <title>The genome of Pelotomaculum thermopropionicum reveals niche-associated evolution in anaerobic microbiota.</title>
        <authorList>
            <person name="Kosaka T."/>
            <person name="Kato S."/>
            <person name="Shimoyama T."/>
            <person name="Ishii S."/>
            <person name="Abe T."/>
            <person name="Watanabe K."/>
        </authorList>
    </citation>
    <scope>NUCLEOTIDE SEQUENCE [LARGE SCALE GENOMIC DNA]</scope>
    <source>
        <strain evidence="2">DSM 13744 / JCM 10971 / SI</strain>
    </source>
</reference>
<dbReference type="HOGENOM" id="CLU_3347014_0_0_9"/>
<organism evidence="1 2">
    <name type="scientific">Pelotomaculum thermopropionicum (strain DSM 13744 / JCM 10971 / SI)</name>
    <dbReference type="NCBI Taxonomy" id="370438"/>
    <lineage>
        <taxon>Bacteria</taxon>
        <taxon>Bacillati</taxon>
        <taxon>Bacillota</taxon>
        <taxon>Clostridia</taxon>
        <taxon>Eubacteriales</taxon>
        <taxon>Desulfotomaculaceae</taxon>
        <taxon>Pelotomaculum</taxon>
    </lineage>
</organism>
<gene>
    <name evidence="1" type="ordered locus">PTH_0755</name>
</gene>
<evidence type="ECO:0000313" key="2">
    <source>
        <dbReference type="Proteomes" id="UP000006556"/>
    </source>
</evidence>
<evidence type="ECO:0000313" key="1">
    <source>
        <dbReference type="EMBL" id="BAF58936.1"/>
    </source>
</evidence>
<accession>A5D495</accession>
<dbReference type="STRING" id="370438.PTH_0755"/>
<dbReference type="Proteomes" id="UP000006556">
    <property type="component" value="Chromosome"/>
</dbReference>
<dbReference type="AlphaFoldDB" id="A5D495"/>
<keyword evidence="2" id="KW-1185">Reference proteome</keyword>